<protein>
    <submittedName>
        <fullName evidence="1">Uncharacterized protein</fullName>
    </submittedName>
</protein>
<gene>
    <name evidence="1" type="ORF">AVDCRST_MAG84-6314</name>
</gene>
<reference evidence="1" key="1">
    <citation type="submission" date="2020-02" db="EMBL/GenBank/DDBJ databases">
        <authorList>
            <person name="Meier V. D."/>
        </authorList>
    </citation>
    <scope>NUCLEOTIDE SEQUENCE</scope>
    <source>
        <strain evidence="1">AVDCRST_MAG84</strain>
    </source>
</reference>
<evidence type="ECO:0000313" key="1">
    <source>
        <dbReference type="EMBL" id="CAA9404692.1"/>
    </source>
</evidence>
<sequence length="55" mass="6117">MVARPAIGSKYRPESQFPIVISAPSRKLLTETKVNLCASTQSFRAQTPTVLRRTL</sequence>
<dbReference type="AlphaFoldDB" id="A0A6J4P4T1"/>
<name>A0A6J4P4T1_9CYAN</name>
<organism evidence="1">
    <name type="scientific">uncultured Microcoleus sp</name>
    <dbReference type="NCBI Taxonomy" id="259945"/>
    <lineage>
        <taxon>Bacteria</taxon>
        <taxon>Bacillati</taxon>
        <taxon>Cyanobacteriota</taxon>
        <taxon>Cyanophyceae</taxon>
        <taxon>Oscillatoriophycideae</taxon>
        <taxon>Oscillatoriales</taxon>
        <taxon>Microcoleaceae</taxon>
        <taxon>Microcoleus</taxon>
        <taxon>environmental samples</taxon>
    </lineage>
</organism>
<dbReference type="EMBL" id="CADCTZ010001555">
    <property type="protein sequence ID" value="CAA9404692.1"/>
    <property type="molecule type" value="Genomic_DNA"/>
</dbReference>
<proteinExistence type="predicted"/>
<accession>A0A6J4P4T1</accession>